<proteinExistence type="predicted"/>
<organism evidence="2 3">
    <name type="scientific">Salmonella enterica subsp. enterica serovar Poona</name>
    <dbReference type="NCBI Taxonomy" id="436295"/>
    <lineage>
        <taxon>Bacteria</taxon>
        <taxon>Pseudomonadati</taxon>
        <taxon>Pseudomonadota</taxon>
        <taxon>Gammaproteobacteria</taxon>
        <taxon>Enterobacterales</taxon>
        <taxon>Enterobacteriaceae</taxon>
        <taxon>Salmonella</taxon>
    </lineage>
</organism>
<feature type="non-terminal residue" evidence="2">
    <location>
        <position position="87"/>
    </location>
</feature>
<feature type="domain" description="Mce/MlaD" evidence="1">
    <location>
        <begin position="24"/>
        <end position="78"/>
    </location>
</feature>
<dbReference type="Pfam" id="PF02470">
    <property type="entry name" value="MlaD"/>
    <property type="match status" value="1"/>
</dbReference>
<dbReference type="EMBL" id="PYKK01001491">
    <property type="protein sequence ID" value="TGD22232.1"/>
    <property type="molecule type" value="Genomic_DNA"/>
</dbReference>
<evidence type="ECO:0000259" key="1">
    <source>
        <dbReference type="Pfam" id="PF02470"/>
    </source>
</evidence>
<name>A0A659RZR8_SALET</name>
<accession>A0A659RZR8</accession>
<sequence>HADPRREAVRPPRETARLLEATALTLTLTAPESYGIEPGQPLILHGVKIGQVIERNLSSKGVSVIVAIAPQPRDVVPGEREVVVARR</sequence>
<evidence type="ECO:0000313" key="2">
    <source>
        <dbReference type="EMBL" id="TGD22232.1"/>
    </source>
</evidence>
<dbReference type="Proteomes" id="UP000297989">
    <property type="component" value="Unassembled WGS sequence"/>
</dbReference>
<gene>
    <name evidence="2" type="ORF">C9F10_21510</name>
</gene>
<comment type="caution">
    <text evidence="2">The sequence shown here is derived from an EMBL/GenBank/DDBJ whole genome shotgun (WGS) entry which is preliminary data.</text>
</comment>
<protein>
    <submittedName>
        <fullName evidence="2">MCE family protein</fullName>
    </submittedName>
</protein>
<evidence type="ECO:0000313" key="3">
    <source>
        <dbReference type="Proteomes" id="UP000297989"/>
    </source>
</evidence>
<dbReference type="InterPro" id="IPR003399">
    <property type="entry name" value="Mce/MlaD"/>
</dbReference>
<reference evidence="2 3" key="1">
    <citation type="submission" date="2018-03" db="EMBL/GenBank/DDBJ databases">
        <title>Non-Typhoidal Salmonella genome sequencing and assembly.</title>
        <authorList>
            <person name="Matchawe C."/>
        </authorList>
    </citation>
    <scope>NUCLEOTIDE SEQUENCE [LARGE SCALE GENOMIC DNA]</scope>
    <source>
        <strain evidence="2 3">8EV</strain>
    </source>
</reference>
<feature type="non-terminal residue" evidence="2">
    <location>
        <position position="1"/>
    </location>
</feature>
<dbReference type="AlphaFoldDB" id="A0A659RZR8"/>